<sequence length="387" mass="40377">MNASRPAGGDLAQLRRLNAFGALRALRSASAPVTLTELATLTGLSRASAEDLATELTDQGWAAEVPPAPGAVGRPARRYRFRAESGYVFGLDIGAHSVLAVLADLCGTVVTTARRTVPPDIRRADRLAVIGDVMTECLDDAGIDAHRIWTISAGTTGVVGPEGDVVLAGAVADWTGVRLAEHLDERCAGTVLVDNDTRLAALAEQRLGAARDVEDAVYIHAGLGLSAALIIGGRVHRGYGGAAGEIGSFPVTPWATAATRLACCPAVPSDVPPRDAAAHVLAAARRGDTVAVRAVDRYASDVALGLAAMVLTVDPQRVVLGGGLAQSADVLLPRLRNRLEPLCIRVPDLQPSSLGDDRVALGAIWRAVEHVETTYLAHNRRPTAARP</sequence>
<dbReference type="Gene3D" id="3.30.420.40">
    <property type="match status" value="4"/>
</dbReference>
<gene>
    <name evidence="3" type="ORF">SAMN02787144_104919</name>
</gene>
<organism evidence="3 4">
    <name type="scientific">Streptomyces atratus</name>
    <dbReference type="NCBI Taxonomy" id="1893"/>
    <lineage>
        <taxon>Bacteria</taxon>
        <taxon>Bacillati</taxon>
        <taxon>Actinomycetota</taxon>
        <taxon>Actinomycetes</taxon>
        <taxon>Kitasatosporales</taxon>
        <taxon>Streptomycetaceae</taxon>
        <taxon>Streptomyces</taxon>
    </lineage>
</organism>
<dbReference type="CDD" id="cd23763">
    <property type="entry name" value="ASKHA_ATPase_ROK"/>
    <property type="match status" value="1"/>
</dbReference>
<protein>
    <submittedName>
        <fullName evidence="3">Sugar kinase of the NBD/HSP70 family, may contain an N-terminal HTH domain</fullName>
    </submittedName>
</protein>
<dbReference type="PANTHER" id="PTHR18964:SF149">
    <property type="entry name" value="BIFUNCTIONAL UDP-N-ACETYLGLUCOSAMINE 2-EPIMERASE_N-ACETYLMANNOSAMINE KINASE"/>
    <property type="match status" value="1"/>
</dbReference>
<dbReference type="Pfam" id="PF00480">
    <property type="entry name" value="ROK"/>
    <property type="match status" value="2"/>
</dbReference>
<dbReference type="Pfam" id="PF09339">
    <property type="entry name" value="HTH_IclR"/>
    <property type="match status" value="1"/>
</dbReference>
<proteinExistence type="inferred from homology"/>
<dbReference type="OrthoDB" id="37575at2"/>
<evidence type="ECO:0000259" key="2">
    <source>
        <dbReference type="Pfam" id="PF09339"/>
    </source>
</evidence>
<dbReference type="RefSeq" id="WP_072489559.1">
    <property type="nucleotide sequence ID" value="NZ_CP108277.1"/>
</dbReference>
<dbReference type="InterPro" id="IPR036388">
    <property type="entry name" value="WH-like_DNA-bd_sf"/>
</dbReference>
<dbReference type="PANTHER" id="PTHR18964">
    <property type="entry name" value="ROK (REPRESSOR, ORF, KINASE) FAMILY"/>
    <property type="match status" value="1"/>
</dbReference>
<dbReference type="InterPro" id="IPR036390">
    <property type="entry name" value="WH_DNA-bd_sf"/>
</dbReference>
<reference evidence="3 4" key="1">
    <citation type="submission" date="2016-11" db="EMBL/GenBank/DDBJ databases">
        <authorList>
            <person name="Jaros S."/>
            <person name="Januszkiewicz K."/>
            <person name="Wedrychowicz H."/>
        </authorList>
    </citation>
    <scope>NUCLEOTIDE SEQUENCE [LARGE SCALE GENOMIC DNA]</scope>
    <source>
        <strain evidence="3 4">OK807</strain>
    </source>
</reference>
<keyword evidence="3" id="KW-0808">Transferase</keyword>
<evidence type="ECO:0000313" key="4">
    <source>
        <dbReference type="Proteomes" id="UP000181909"/>
    </source>
</evidence>
<dbReference type="GO" id="GO:0006355">
    <property type="term" value="P:regulation of DNA-templated transcription"/>
    <property type="evidence" value="ECO:0007669"/>
    <property type="project" value="InterPro"/>
</dbReference>
<dbReference type="InterPro" id="IPR000600">
    <property type="entry name" value="ROK"/>
</dbReference>
<dbReference type="Proteomes" id="UP000181909">
    <property type="component" value="Unassembled WGS sequence"/>
</dbReference>
<accession>A0A1K2FA16</accession>
<evidence type="ECO:0000256" key="1">
    <source>
        <dbReference type="ARBA" id="ARBA00006479"/>
    </source>
</evidence>
<evidence type="ECO:0000313" key="3">
    <source>
        <dbReference type="EMBL" id="SFY44599.1"/>
    </source>
</evidence>
<dbReference type="SUPFAM" id="SSF46785">
    <property type="entry name" value="Winged helix' DNA-binding domain"/>
    <property type="match status" value="1"/>
</dbReference>
<feature type="domain" description="HTH iclR-type" evidence="2">
    <location>
        <begin position="18"/>
        <end position="64"/>
    </location>
</feature>
<dbReference type="STRING" id="1893.SAMN02787144_104919"/>
<dbReference type="GO" id="GO:0016301">
    <property type="term" value="F:kinase activity"/>
    <property type="evidence" value="ECO:0007669"/>
    <property type="project" value="UniProtKB-KW"/>
</dbReference>
<dbReference type="EMBL" id="FPJO01000049">
    <property type="protein sequence ID" value="SFY44599.1"/>
    <property type="molecule type" value="Genomic_DNA"/>
</dbReference>
<keyword evidence="3" id="KW-0418">Kinase</keyword>
<dbReference type="GO" id="GO:0003677">
    <property type="term" value="F:DNA binding"/>
    <property type="evidence" value="ECO:0007669"/>
    <property type="project" value="InterPro"/>
</dbReference>
<dbReference type="InterPro" id="IPR005471">
    <property type="entry name" value="Tscrpt_reg_IclR_N"/>
</dbReference>
<dbReference type="Gene3D" id="1.10.10.10">
    <property type="entry name" value="Winged helix-like DNA-binding domain superfamily/Winged helix DNA-binding domain"/>
    <property type="match status" value="1"/>
</dbReference>
<dbReference type="AlphaFoldDB" id="A0A1K2FA16"/>
<comment type="similarity">
    <text evidence="1">Belongs to the ROK (NagC/XylR) family.</text>
</comment>
<dbReference type="InterPro" id="IPR043129">
    <property type="entry name" value="ATPase_NBD"/>
</dbReference>
<name>A0A1K2FA16_STRAR</name>
<dbReference type="SUPFAM" id="SSF53067">
    <property type="entry name" value="Actin-like ATPase domain"/>
    <property type="match status" value="1"/>
</dbReference>